<gene>
    <name evidence="1" type="ORF">PGT21_006124</name>
</gene>
<proteinExistence type="predicted"/>
<accession>A0A5B0ND50</accession>
<dbReference type="EMBL" id="VSWC01000105">
    <property type="protein sequence ID" value="KAA1086632.1"/>
    <property type="molecule type" value="Genomic_DNA"/>
</dbReference>
<name>A0A5B0ND50_PUCGR</name>
<evidence type="ECO:0000313" key="2">
    <source>
        <dbReference type="Proteomes" id="UP000324748"/>
    </source>
</evidence>
<organism evidence="1 2">
    <name type="scientific">Puccinia graminis f. sp. tritici</name>
    <dbReference type="NCBI Taxonomy" id="56615"/>
    <lineage>
        <taxon>Eukaryota</taxon>
        <taxon>Fungi</taxon>
        <taxon>Dikarya</taxon>
        <taxon>Basidiomycota</taxon>
        <taxon>Pucciniomycotina</taxon>
        <taxon>Pucciniomycetes</taxon>
        <taxon>Pucciniales</taxon>
        <taxon>Pucciniaceae</taxon>
        <taxon>Puccinia</taxon>
    </lineage>
</organism>
<sequence>MPSRDCPDSRVDVPFCFFAEGQETGRPAHIGTAECLRSKSIATRVFVDYGASFPFEKSFEKWKEQTDSFHLSTAPRQEICVCILVAKESEENCLIVLDGGYHIRKCTVTGCNIAPNNYRFITSTWWQMRWNFASRHIWDLETPCSILVVLL</sequence>
<reference evidence="1 2" key="1">
    <citation type="submission" date="2019-05" db="EMBL/GenBank/DDBJ databases">
        <title>Emergence of the Ug99 lineage of the wheat stem rust pathogen through somatic hybridization.</title>
        <authorList>
            <person name="Li F."/>
            <person name="Upadhyaya N.M."/>
            <person name="Sperschneider J."/>
            <person name="Matny O."/>
            <person name="Nguyen-Phuc H."/>
            <person name="Mago R."/>
            <person name="Raley C."/>
            <person name="Miller M.E."/>
            <person name="Silverstein K.A.T."/>
            <person name="Henningsen E."/>
            <person name="Hirsch C.D."/>
            <person name="Visser B."/>
            <person name="Pretorius Z.A."/>
            <person name="Steffenson B.J."/>
            <person name="Schwessinger B."/>
            <person name="Dodds P.N."/>
            <person name="Figueroa M."/>
        </authorList>
    </citation>
    <scope>NUCLEOTIDE SEQUENCE [LARGE SCALE GENOMIC DNA]</scope>
    <source>
        <strain evidence="1">21-0</strain>
    </source>
</reference>
<dbReference type="Proteomes" id="UP000324748">
    <property type="component" value="Unassembled WGS sequence"/>
</dbReference>
<protein>
    <submittedName>
        <fullName evidence="1">Uncharacterized protein</fullName>
    </submittedName>
</protein>
<keyword evidence="2" id="KW-1185">Reference proteome</keyword>
<dbReference type="AlphaFoldDB" id="A0A5B0ND50"/>
<comment type="caution">
    <text evidence="1">The sequence shown here is derived from an EMBL/GenBank/DDBJ whole genome shotgun (WGS) entry which is preliminary data.</text>
</comment>
<evidence type="ECO:0000313" key="1">
    <source>
        <dbReference type="EMBL" id="KAA1086632.1"/>
    </source>
</evidence>